<name>A0A6C0BA66_9ZZZZ</name>
<sequence>MALVQLPPVIVKSAQIQHVKDAFKQLFGVECVKECSFEEQNIAYIKFLPMQSYRCLDFFNQLTQSLVFMYHGTPYVVDSQYINV</sequence>
<proteinExistence type="predicted"/>
<reference evidence="1" key="1">
    <citation type="journal article" date="2020" name="Nature">
        <title>Giant virus diversity and host interactions through global metagenomics.</title>
        <authorList>
            <person name="Schulz F."/>
            <person name="Roux S."/>
            <person name="Paez-Espino D."/>
            <person name="Jungbluth S."/>
            <person name="Walsh D.A."/>
            <person name="Denef V.J."/>
            <person name="McMahon K.D."/>
            <person name="Konstantinidis K.T."/>
            <person name="Eloe-Fadrosh E.A."/>
            <person name="Kyrpides N.C."/>
            <person name="Woyke T."/>
        </authorList>
    </citation>
    <scope>NUCLEOTIDE SEQUENCE</scope>
    <source>
        <strain evidence="1">GVMAG-M-3300010158-55</strain>
    </source>
</reference>
<dbReference type="EMBL" id="MN739097">
    <property type="protein sequence ID" value="QHS88459.1"/>
    <property type="molecule type" value="Genomic_DNA"/>
</dbReference>
<evidence type="ECO:0000313" key="1">
    <source>
        <dbReference type="EMBL" id="QHS88459.1"/>
    </source>
</evidence>
<evidence type="ECO:0008006" key="2">
    <source>
        <dbReference type="Google" id="ProtNLM"/>
    </source>
</evidence>
<organism evidence="1">
    <name type="scientific">viral metagenome</name>
    <dbReference type="NCBI Taxonomy" id="1070528"/>
    <lineage>
        <taxon>unclassified sequences</taxon>
        <taxon>metagenomes</taxon>
        <taxon>organismal metagenomes</taxon>
    </lineage>
</organism>
<accession>A0A6C0BA66</accession>
<dbReference type="AlphaFoldDB" id="A0A6C0BA66"/>
<protein>
    <recommendedName>
        <fullName evidence="2">RRM domain-containing protein</fullName>
    </recommendedName>
</protein>